<feature type="transmembrane region" description="Helical" evidence="1">
    <location>
        <begin position="112"/>
        <end position="137"/>
    </location>
</feature>
<feature type="transmembrane region" description="Helical" evidence="1">
    <location>
        <begin position="426"/>
        <end position="450"/>
    </location>
</feature>
<reference evidence="2" key="2">
    <citation type="submission" date="2021-04" db="EMBL/GenBank/DDBJ databases">
        <authorList>
            <person name="Gilroy R."/>
        </authorList>
    </citation>
    <scope>NUCLEOTIDE SEQUENCE</scope>
    <source>
        <strain evidence="2">CHK195-9823</strain>
    </source>
</reference>
<protein>
    <submittedName>
        <fullName evidence="2">MFS transporter</fullName>
    </submittedName>
</protein>
<evidence type="ECO:0000313" key="2">
    <source>
        <dbReference type="EMBL" id="HIV37457.1"/>
    </source>
</evidence>
<feature type="transmembrane region" description="Helical" evidence="1">
    <location>
        <begin position="284"/>
        <end position="303"/>
    </location>
</feature>
<dbReference type="PANTHER" id="PTHR11328:SF24">
    <property type="entry name" value="MAJOR FACILITATOR SUPERFAMILY (MFS) PROFILE DOMAIN-CONTAINING PROTEIN"/>
    <property type="match status" value="1"/>
</dbReference>
<organism evidence="2 3">
    <name type="scientific">Candidatus Blautia stercorigallinarum</name>
    <dbReference type="NCBI Taxonomy" id="2838501"/>
    <lineage>
        <taxon>Bacteria</taxon>
        <taxon>Bacillati</taxon>
        <taxon>Bacillota</taxon>
        <taxon>Clostridia</taxon>
        <taxon>Lachnospirales</taxon>
        <taxon>Lachnospiraceae</taxon>
        <taxon>Blautia</taxon>
    </lineage>
</organism>
<evidence type="ECO:0000313" key="3">
    <source>
        <dbReference type="Proteomes" id="UP000886814"/>
    </source>
</evidence>
<keyword evidence="1" id="KW-1133">Transmembrane helix</keyword>
<gene>
    <name evidence="2" type="ORF">H9747_00415</name>
</gene>
<dbReference type="GO" id="GO:0015293">
    <property type="term" value="F:symporter activity"/>
    <property type="evidence" value="ECO:0007669"/>
    <property type="project" value="InterPro"/>
</dbReference>
<keyword evidence="1" id="KW-0472">Membrane</keyword>
<dbReference type="InterPro" id="IPR036259">
    <property type="entry name" value="MFS_trans_sf"/>
</dbReference>
<dbReference type="Proteomes" id="UP000886814">
    <property type="component" value="Unassembled WGS sequence"/>
</dbReference>
<feature type="transmembrane region" description="Helical" evidence="1">
    <location>
        <begin position="86"/>
        <end position="106"/>
    </location>
</feature>
<feature type="transmembrane region" description="Helical" evidence="1">
    <location>
        <begin position="48"/>
        <end position="74"/>
    </location>
</feature>
<feature type="transmembrane region" description="Helical" evidence="1">
    <location>
        <begin position="158"/>
        <end position="183"/>
    </location>
</feature>
<accession>A0A9D1TEK6</accession>
<dbReference type="GO" id="GO:0008643">
    <property type="term" value="P:carbohydrate transport"/>
    <property type="evidence" value="ECO:0007669"/>
    <property type="project" value="InterPro"/>
</dbReference>
<dbReference type="Gene3D" id="1.20.1250.20">
    <property type="entry name" value="MFS general substrate transporter like domains"/>
    <property type="match status" value="2"/>
</dbReference>
<feature type="transmembrane region" description="Helical" evidence="1">
    <location>
        <begin position="21"/>
        <end position="42"/>
    </location>
</feature>
<name>A0A9D1TEK6_9FIRM</name>
<dbReference type="PANTHER" id="PTHR11328">
    <property type="entry name" value="MAJOR FACILITATOR SUPERFAMILY DOMAIN-CONTAINING PROTEIN"/>
    <property type="match status" value="1"/>
</dbReference>
<proteinExistence type="predicted"/>
<comment type="caution">
    <text evidence="2">The sequence shown here is derived from an EMBL/GenBank/DDBJ whole genome shotgun (WGS) entry which is preliminary data.</text>
</comment>
<dbReference type="InterPro" id="IPR039672">
    <property type="entry name" value="MFS_2"/>
</dbReference>
<dbReference type="Pfam" id="PF13347">
    <property type="entry name" value="MFS_2"/>
    <property type="match status" value="1"/>
</dbReference>
<keyword evidence="1" id="KW-0812">Transmembrane</keyword>
<dbReference type="SUPFAM" id="SSF103473">
    <property type="entry name" value="MFS general substrate transporter"/>
    <property type="match status" value="1"/>
</dbReference>
<dbReference type="EMBL" id="DXIQ01000003">
    <property type="protein sequence ID" value="HIV37457.1"/>
    <property type="molecule type" value="Genomic_DNA"/>
</dbReference>
<feature type="transmembrane region" description="Helical" evidence="1">
    <location>
        <begin position="189"/>
        <end position="206"/>
    </location>
</feature>
<reference evidence="2" key="1">
    <citation type="journal article" date="2021" name="PeerJ">
        <title>Extensive microbial diversity within the chicken gut microbiome revealed by metagenomics and culture.</title>
        <authorList>
            <person name="Gilroy R."/>
            <person name="Ravi A."/>
            <person name="Getino M."/>
            <person name="Pursley I."/>
            <person name="Horton D.L."/>
            <person name="Alikhan N.F."/>
            <person name="Baker D."/>
            <person name="Gharbi K."/>
            <person name="Hall N."/>
            <person name="Watson M."/>
            <person name="Adriaenssens E.M."/>
            <person name="Foster-Nyarko E."/>
            <person name="Jarju S."/>
            <person name="Secka A."/>
            <person name="Antonio M."/>
            <person name="Oren A."/>
            <person name="Chaudhuri R.R."/>
            <person name="La Ragione R."/>
            <person name="Hildebrand F."/>
            <person name="Pallen M.J."/>
        </authorList>
    </citation>
    <scope>NUCLEOTIDE SEQUENCE</scope>
    <source>
        <strain evidence="2">CHK195-9823</strain>
    </source>
</reference>
<sequence>MKEEKKVPKKGLSKMLKRFYGVGDCGFTLMSNIESYYFSFFLTNLAQFSLPMVTLITTISSTVDAVLSWIYGAILNSIKPLKWGRYRSWLVVIPWLVPFLYAFQFVKIGDGWISAIIIIVAAIASHVAWNFAYVANVSMISVAGKTPEERSQLSSTRAAWANFSKVIFSYVGPGLAAVMAGFIGEVNQYGAAAFVLGCIMAVLYYVHFRMFDGYEEVQEAQPKEKSRKQEKDKNRTGGMDLIRALLQNPPLIALLIADLAKFMFNFVLMGVATYYFTYIAVDDGLLSAYMLVTNIFCVIGAYLSKALSNRFTTRTTTIGVMAVQAILLIVSYLFYNNVTLVIVLMSVAMFGYGITYACTPALYGDTIVYSEWKTGKNAAGWISGLQNVPLKVSIMTRGIIISACLAMGNFSADINPAETPEGLKNAISIGFMVIPAIALIVAVIALLFGFKLTKDKVEQYAAEIAARS</sequence>
<evidence type="ECO:0000256" key="1">
    <source>
        <dbReference type="SAM" id="Phobius"/>
    </source>
</evidence>
<dbReference type="AlphaFoldDB" id="A0A9D1TEK6"/>
<feature type="transmembrane region" description="Helical" evidence="1">
    <location>
        <begin position="251"/>
        <end position="278"/>
    </location>
</feature>
<dbReference type="GO" id="GO:0005886">
    <property type="term" value="C:plasma membrane"/>
    <property type="evidence" value="ECO:0007669"/>
    <property type="project" value="TreeGrafter"/>
</dbReference>